<proteinExistence type="predicted"/>
<protein>
    <submittedName>
        <fullName evidence="1">Major tail protein</fullName>
    </submittedName>
</protein>
<dbReference type="EMBL" id="LGTO01000007">
    <property type="protein sequence ID" value="KNE19671.1"/>
    <property type="molecule type" value="Genomic_DNA"/>
</dbReference>
<dbReference type="RefSeq" id="WP_050352217.1">
    <property type="nucleotide sequence ID" value="NZ_CP073011.1"/>
</dbReference>
<organism evidence="1 2">
    <name type="scientific">Virgibacillus pantothenticus</name>
    <dbReference type="NCBI Taxonomy" id="1473"/>
    <lineage>
        <taxon>Bacteria</taxon>
        <taxon>Bacillati</taxon>
        <taxon>Bacillota</taxon>
        <taxon>Bacilli</taxon>
        <taxon>Bacillales</taxon>
        <taxon>Bacillaceae</taxon>
        <taxon>Virgibacillus</taxon>
    </lineage>
</organism>
<evidence type="ECO:0000313" key="2">
    <source>
        <dbReference type="Proteomes" id="UP000036780"/>
    </source>
</evidence>
<dbReference type="GeneID" id="66871290"/>
<dbReference type="NCBIfam" id="TIGR01603">
    <property type="entry name" value="maj_tail_phi13"/>
    <property type="match status" value="1"/>
</dbReference>
<evidence type="ECO:0000313" key="1">
    <source>
        <dbReference type="EMBL" id="KNE19671.1"/>
    </source>
</evidence>
<accession>A0A0L0QM83</accession>
<sequence>MGKVLHGLDMFHLALLTKDDHEGVTYEPPEPVPGAVNVSVTPNTESNTFFADNGAYEIFNSLGDIDVNMEVADLPLEMQKKIYGHQEEEGVQFASIEDTVAELALSFRAKVSTGGYRYYWFLKGKAQLLPNEYQTDEGNVTPQTAKLTLKFMPLQYNKRWKSQAEDKPDLNLGEKWFKEVVYKGDVLTPTP</sequence>
<dbReference type="InterPro" id="IPR006724">
    <property type="entry name" value="Phage_TTP"/>
</dbReference>
<dbReference type="OrthoDB" id="3078218at2"/>
<dbReference type="AlphaFoldDB" id="A0A0L0QM83"/>
<dbReference type="InterPro" id="IPR006490">
    <property type="entry name" value="Maj_tail_phi13"/>
</dbReference>
<comment type="caution">
    <text evidence="1">The sequence shown here is derived from an EMBL/GenBank/DDBJ whole genome shotgun (WGS) entry which is preliminary data.</text>
</comment>
<dbReference type="PATRIC" id="fig|1473.5.peg.1545"/>
<keyword evidence="2" id="KW-1185">Reference proteome</keyword>
<gene>
    <name evidence="1" type="ORF">AFK71_14540</name>
</gene>
<reference evidence="2" key="1">
    <citation type="submission" date="2015-07" db="EMBL/GenBank/DDBJ databases">
        <title>Fjat-10053 dsm26.</title>
        <authorList>
            <person name="Liu B."/>
            <person name="Wang J."/>
            <person name="Zhu Y."/>
            <person name="Liu G."/>
            <person name="Chen Q."/>
            <person name="Chen Z."/>
            <person name="Lan J."/>
            <person name="Che J."/>
            <person name="Ge C."/>
            <person name="Shi H."/>
            <person name="Pan Z."/>
            <person name="Liu X."/>
        </authorList>
    </citation>
    <scope>NUCLEOTIDE SEQUENCE [LARGE SCALE GENOMIC DNA]</scope>
    <source>
        <strain evidence="2">DSM 26</strain>
    </source>
</reference>
<dbReference type="Proteomes" id="UP000036780">
    <property type="component" value="Unassembled WGS sequence"/>
</dbReference>
<dbReference type="Pfam" id="PF04630">
    <property type="entry name" value="Phage_TTP_1"/>
    <property type="match status" value="1"/>
</dbReference>
<name>A0A0L0QM83_VIRPA</name>